<protein>
    <recommendedName>
        <fullName evidence="2">UPF0102 protein CDSM653_01372</fullName>
    </recommendedName>
</protein>
<accession>A0A0F5PM10</accession>
<dbReference type="Proteomes" id="UP000010146">
    <property type="component" value="Unassembled WGS sequence"/>
</dbReference>
<dbReference type="NCBIfam" id="NF009154">
    <property type="entry name" value="PRK12497.3-3"/>
    <property type="match status" value="1"/>
</dbReference>
<dbReference type="InterPro" id="IPR003509">
    <property type="entry name" value="UPF0102_YraN-like"/>
</dbReference>
<reference evidence="4" key="3">
    <citation type="submission" date="2015-02" db="EMBL/GenBank/DDBJ databases">
        <title>Genome analysis of three genomes within the thermophilic hydrogenogenic bacterial species Caldanaerobacter subterraneus.</title>
        <authorList>
            <person name="Sant'Anna F.H."/>
            <person name="Lebedinsky A."/>
            <person name="Sokolova T."/>
            <person name="Robb F.T."/>
            <person name="Gonzalez J.M."/>
        </authorList>
    </citation>
    <scope>NUCLEOTIDE SEQUENCE [LARGE SCALE GENOMIC DNA]</scope>
    <source>
        <strain evidence="4">DSM 12653</strain>
    </source>
</reference>
<name>A0A0F5PM10_9THEO</name>
<organism evidence="3 4">
    <name type="scientific">Caldanaerobacter subterraneus subsp. pacificus DSM 12653</name>
    <dbReference type="NCBI Taxonomy" id="391606"/>
    <lineage>
        <taxon>Bacteria</taxon>
        <taxon>Bacillati</taxon>
        <taxon>Bacillota</taxon>
        <taxon>Clostridia</taxon>
        <taxon>Thermoanaerobacterales</taxon>
        <taxon>Thermoanaerobacteraceae</taxon>
        <taxon>Caldanaerobacter</taxon>
    </lineage>
</organism>
<dbReference type="GO" id="GO:0003676">
    <property type="term" value="F:nucleic acid binding"/>
    <property type="evidence" value="ECO:0007669"/>
    <property type="project" value="InterPro"/>
</dbReference>
<dbReference type="EMBL" id="ABXP02000075">
    <property type="protein sequence ID" value="KKC29653.1"/>
    <property type="molecule type" value="Genomic_DNA"/>
</dbReference>
<dbReference type="Pfam" id="PF02021">
    <property type="entry name" value="UPF0102"/>
    <property type="match status" value="1"/>
</dbReference>
<dbReference type="CDD" id="cd20736">
    <property type="entry name" value="PoNe_Nuclease"/>
    <property type="match status" value="1"/>
</dbReference>
<evidence type="ECO:0000256" key="1">
    <source>
        <dbReference type="ARBA" id="ARBA00006738"/>
    </source>
</evidence>
<dbReference type="PANTHER" id="PTHR34039">
    <property type="entry name" value="UPF0102 PROTEIN YRAN"/>
    <property type="match status" value="1"/>
</dbReference>
<dbReference type="Gene3D" id="3.40.1350.10">
    <property type="match status" value="1"/>
</dbReference>
<gene>
    <name evidence="3" type="ORF">CDSM653_01372</name>
</gene>
<dbReference type="PANTHER" id="PTHR34039:SF1">
    <property type="entry name" value="UPF0102 PROTEIN YRAN"/>
    <property type="match status" value="1"/>
</dbReference>
<evidence type="ECO:0000256" key="2">
    <source>
        <dbReference type="HAMAP-Rule" id="MF_00048"/>
    </source>
</evidence>
<proteinExistence type="inferred from homology"/>
<evidence type="ECO:0000313" key="4">
    <source>
        <dbReference type="Proteomes" id="UP000010146"/>
    </source>
</evidence>
<reference evidence="3 4" key="2">
    <citation type="journal article" date="2015" name="BMC Genomics">
        <title>Analysis of three genomes within the thermophilic bacterial species Caldanaerobacter subterraneus with a focus on carbon monoxide dehydrogenase evolution and hydrolase diversity.</title>
        <authorList>
            <person name="Sant'Anna F.H."/>
            <person name="Lebedinsky A.V."/>
            <person name="Sokolova T.G."/>
            <person name="Robb F.T."/>
            <person name="Gonzalez J.M."/>
        </authorList>
    </citation>
    <scope>NUCLEOTIDE SEQUENCE [LARGE SCALE GENOMIC DNA]</scope>
    <source>
        <strain evidence="3 4">DSM 12653</strain>
    </source>
</reference>
<dbReference type="AlphaFoldDB" id="A0A0F5PM10"/>
<evidence type="ECO:0000313" key="3">
    <source>
        <dbReference type="EMBL" id="KKC29653.1"/>
    </source>
</evidence>
<dbReference type="InterPro" id="IPR011335">
    <property type="entry name" value="Restrct_endonuc-II-like"/>
</dbReference>
<dbReference type="HAMAP" id="MF_00048">
    <property type="entry name" value="UPF0102"/>
    <property type="match status" value="1"/>
</dbReference>
<dbReference type="SUPFAM" id="SSF52980">
    <property type="entry name" value="Restriction endonuclease-like"/>
    <property type="match status" value="1"/>
</dbReference>
<reference evidence="3 4" key="1">
    <citation type="submission" date="2008-07" db="EMBL/GenBank/DDBJ databases">
        <authorList>
            <person name="Gonzalez J."/>
            <person name="Sokolova T."/>
            <person name="Ferriera S."/>
            <person name="Johnson J."/>
            <person name="Kravitz S."/>
            <person name="Beeson K."/>
            <person name="Sutton G."/>
            <person name="Rogers Y.-H."/>
            <person name="Friedman R."/>
            <person name="Frazier M."/>
            <person name="Venter J.C."/>
        </authorList>
    </citation>
    <scope>NUCLEOTIDE SEQUENCE [LARGE SCALE GENOMIC DNA]</scope>
    <source>
        <strain evidence="3 4">DSM 12653</strain>
    </source>
</reference>
<dbReference type="NCBIfam" id="NF009150">
    <property type="entry name" value="PRK12497.1-3"/>
    <property type="match status" value="1"/>
</dbReference>
<dbReference type="InterPro" id="IPR011856">
    <property type="entry name" value="tRNA_endonuc-like_dom_sf"/>
</dbReference>
<comment type="caution">
    <text evidence="3">The sequence shown here is derived from an EMBL/GenBank/DDBJ whole genome shotgun (WGS) entry which is preliminary data.</text>
</comment>
<comment type="similarity">
    <text evidence="1 2">Belongs to the UPF0102 family.</text>
</comment>
<sequence length="122" mass="14010">MKKVNKKTVGSVGEKIAAQYLSKKGYKILEKNFKCKVGEIDLIALYKNQIVFVEVKTRTSVNFGLPSEAVDFHKQQKIVKIAQVYIASSNFKQYQPRFDVIEVYLNPEKLTLEKVNHILNAF</sequence>
<dbReference type="NCBIfam" id="TIGR00252">
    <property type="entry name" value="YraN family protein"/>
    <property type="match status" value="1"/>
</dbReference>